<dbReference type="EMBL" id="LR729537">
    <property type="protein sequence ID" value="VWP01635.1"/>
    <property type="molecule type" value="Genomic_DNA"/>
</dbReference>
<keyword evidence="7 8" id="KW-0472">Membrane</keyword>
<name>A0A5K1K6V9_9APHY</name>
<feature type="transmembrane region" description="Helical" evidence="8">
    <location>
        <begin position="24"/>
        <end position="42"/>
    </location>
</feature>
<dbReference type="AlphaFoldDB" id="A0A5K1K6V9"/>
<evidence type="ECO:0000256" key="4">
    <source>
        <dbReference type="ARBA" id="ARBA00022692"/>
    </source>
</evidence>
<evidence type="ECO:0000256" key="3">
    <source>
        <dbReference type="ARBA" id="ARBA00022475"/>
    </source>
</evidence>
<keyword evidence="6" id="KW-0406">Ion transport</keyword>
<keyword evidence="5 8" id="KW-1133">Transmembrane helix</keyword>
<gene>
    <name evidence="9" type="primary">Q2LK92</name>
</gene>
<dbReference type="PANTHER" id="PTHR33281:SF19">
    <property type="entry name" value="VOLTAGE-DEPENDENT ANION CHANNEL-FORMING PROTEIN YNEE"/>
    <property type="match status" value="1"/>
</dbReference>
<evidence type="ECO:0000256" key="8">
    <source>
        <dbReference type="SAM" id="Phobius"/>
    </source>
</evidence>
<keyword evidence="3" id="KW-1003">Cell membrane</keyword>
<feature type="transmembrane region" description="Helical" evidence="8">
    <location>
        <begin position="49"/>
        <end position="69"/>
    </location>
</feature>
<protein>
    <submittedName>
        <fullName evidence="9">Peptidylprolyl isomerase (EC)</fullName>
        <ecNumber evidence="9">5.2.1.8</ecNumber>
    </submittedName>
</protein>
<comment type="subcellular location">
    <subcellularLocation>
        <location evidence="1">Cell membrane</location>
        <topology evidence="1">Multi-pass membrane protein</topology>
    </subcellularLocation>
</comment>
<dbReference type="GO" id="GO:0005254">
    <property type="term" value="F:chloride channel activity"/>
    <property type="evidence" value="ECO:0007669"/>
    <property type="project" value="InterPro"/>
</dbReference>
<proteinExistence type="predicted"/>
<keyword evidence="4 8" id="KW-0812">Transmembrane</keyword>
<evidence type="ECO:0000313" key="9">
    <source>
        <dbReference type="EMBL" id="VWP01635.1"/>
    </source>
</evidence>
<dbReference type="GO" id="GO:0003755">
    <property type="term" value="F:peptidyl-prolyl cis-trans isomerase activity"/>
    <property type="evidence" value="ECO:0007669"/>
    <property type="project" value="UniProtKB-EC"/>
</dbReference>
<keyword evidence="2" id="KW-0813">Transport</keyword>
<dbReference type="EC" id="5.2.1.8" evidence="9"/>
<evidence type="ECO:0000256" key="7">
    <source>
        <dbReference type="ARBA" id="ARBA00023136"/>
    </source>
</evidence>
<evidence type="ECO:0000256" key="6">
    <source>
        <dbReference type="ARBA" id="ARBA00023065"/>
    </source>
</evidence>
<dbReference type="Pfam" id="PF25539">
    <property type="entry name" value="Bestrophin_2"/>
    <property type="match status" value="1"/>
</dbReference>
<dbReference type="GO" id="GO:0005886">
    <property type="term" value="C:plasma membrane"/>
    <property type="evidence" value="ECO:0007669"/>
    <property type="project" value="UniProtKB-SubCell"/>
</dbReference>
<evidence type="ECO:0000256" key="5">
    <source>
        <dbReference type="ARBA" id="ARBA00022989"/>
    </source>
</evidence>
<dbReference type="InterPro" id="IPR044669">
    <property type="entry name" value="YneE/VCCN1/2-like"/>
</dbReference>
<sequence>MVAENPLFSKWSLKKFKATVINDIWPEVLFFSAVAAMVSLVSDLTRHKLSFSSAMLTVLGTVLGLVISFRTSSAYERYLAVDQLHGGKETVVGYCALLA</sequence>
<organism evidence="9">
    <name type="scientific">Ganoderma boninense</name>
    <dbReference type="NCBI Taxonomy" id="34458"/>
    <lineage>
        <taxon>Eukaryota</taxon>
        <taxon>Fungi</taxon>
        <taxon>Dikarya</taxon>
        <taxon>Basidiomycota</taxon>
        <taxon>Agaricomycotina</taxon>
        <taxon>Agaricomycetes</taxon>
        <taxon>Polyporales</taxon>
        <taxon>Polyporaceae</taxon>
        <taxon>Ganoderma</taxon>
    </lineage>
</organism>
<keyword evidence="9" id="KW-0413">Isomerase</keyword>
<evidence type="ECO:0000256" key="2">
    <source>
        <dbReference type="ARBA" id="ARBA00022448"/>
    </source>
</evidence>
<evidence type="ECO:0000256" key="1">
    <source>
        <dbReference type="ARBA" id="ARBA00004651"/>
    </source>
</evidence>
<dbReference type="PANTHER" id="PTHR33281">
    <property type="entry name" value="UPF0187 PROTEIN YNEE"/>
    <property type="match status" value="1"/>
</dbReference>
<accession>A0A5K1K6V9</accession>
<reference evidence="9" key="1">
    <citation type="submission" date="2019-10" db="EMBL/GenBank/DDBJ databases">
        <authorList>
            <person name="Nor Muhammad N."/>
        </authorList>
    </citation>
    <scope>NUCLEOTIDE SEQUENCE</scope>
</reference>